<keyword evidence="1" id="KW-0472">Membrane</keyword>
<dbReference type="Proteomes" id="UP001596091">
    <property type="component" value="Unassembled WGS sequence"/>
</dbReference>
<dbReference type="EMBL" id="JBHSPH010000001">
    <property type="protein sequence ID" value="MFC5861377.1"/>
    <property type="molecule type" value="Genomic_DNA"/>
</dbReference>
<protein>
    <submittedName>
        <fullName evidence="3">CHAT domain-containing protein</fullName>
    </submittedName>
</protein>
<evidence type="ECO:0000256" key="1">
    <source>
        <dbReference type="SAM" id="Phobius"/>
    </source>
</evidence>
<dbReference type="InterPro" id="IPR024983">
    <property type="entry name" value="CHAT_dom"/>
</dbReference>
<evidence type="ECO:0000313" key="3">
    <source>
        <dbReference type="EMBL" id="MFC5861377.1"/>
    </source>
</evidence>
<organism evidence="3 4">
    <name type="scientific">Acidicapsa dinghuensis</name>
    <dbReference type="NCBI Taxonomy" id="2218256"/>
    <lineage>
        <taxon>Bacteria</taxon>
        <taxon>Pseudomonadati</taxon>
        <taxon>Acidobacteriota</taxon>
        <taxon>Terriglobia</taxon>
        <taxon>Terriglobales</taxon>
        <taxon>Acidobacteriaceae</taxon>
        <taxon>Acidicapsa</taxon>
    </lineage>
</organism>
<keyword evidence="4" id="KW-1185">Reference proteome</keyword>
<evidence type="ECO:0000313" key="4">
    <source>
        <dbReference type="Proteomes" id="UP001596091"/>
    </source>
</evidence>
<reference evidence="4" key="1">
    <citation type="journal article" date="2019" name="Int. J. Syst. Evol. Microbiol.">
        <title>The Global Catalogue of Microorganisms (GCM) 10K type strain sequencing project: providing services to taxonomists for standard genome sequencing and annotation.</title>
        <authorList>
            <consortium name="The Broad Institute Genomics Platform"/>
            <consortium name="The Broad Institute Genome Sequencing Center for Infectious Disease"/>
            <person name="Wu L."/>
            <person name="Ma J."/>
        </authorList>
    </citation>
    <scope>NUCLEOTIDE SEQUENCE [LARGE SCALE GENOMIC DNA]</scope>
    <source>
        <strain evidence="4">JCM 4087</strain>
    </source>
</reference>
<dbReference type="InterPro" id="IPR011990">
    <property type="entry name" value="TPR-like_helical_dom_sf"/>
</dbReference>
<comment type="caution">
    <text evidence="3">The sequence shown here is derived from an EMBL/GenBank/DDBJ whole genome shotgun (WGS) entry which is preliminary data.</text>
</comment>
<feature type="domain" description="CHAT" evidence="2">
    <location>
        <begin position="911"/>
        <end position="1165"/>
    </location>
</feature>
<name>A0ABW1EC14_9BACT</name>
<keyword evidence="1" id="KW-1133">Transmembrane helix</keyword>
<gene>
    <name evidence="3" type="ORF">ACFPT7_03645</name>
</gene>
<dbReference type="Gene3D" id="1.25.40.10">
    <property type="entry name" value="Tetratricopeptide repeat domain"/>
    <property type="match status" value="1"/>
</dbReference>
<proteinExistence type="predicted"/>
<dbReference type="SUPFAM" id="SSF48452">
    <property type="entry name" value="TPR-like"/>
    <property type="match status" value="1"/>
</dbReference>
<accession>A0ABW1EC14</accession>
<feature type="transmembrane region" description="Helical" evidence="1">
    <location>
        <begin position="81"/>
        <end position="105"/>
    </location>
</feature>
<dbReference type="Pfam" id="PF12770">
    <property type="entry name" value="CHAT"/>
    <property type="match status" value="1"/>
</dbReference>
<evidence type="ECO:0000259" key="2">
    <source>
        <dbReference type="Pfam" id="PF12770"/>
    </source>
</evidence>
<dbReference type="RefSeq" id="WP_263333813.1">
    <property type="nucleotide sequence ID" value="NZ_JAGSYH010000002.1"/>
</dbReference>
<keyword evidence="1" id="KW-0812">Transmembrane</keyword>
<sequence>MKLVMGSIPGKAANLLLAHAAICDNCSQVLQLYLDSMDGTPNTEETVALAEMPAMQERWQDELAHKLAGTKRKRTFPFLEVSMGWFTSLGAIAALIVCAVLLILWRNSLHAPDRQLAAAYSEDRILELRIPEAKWARYTPSEHTRGVDMDRESPALLDARAHLARDLEKAPQDFHLLELQARADVLHQKYDAAVDMLNRLIASGPVTPELLTDAASAYFERGLATGSELDRSAALDYIRRADEMAPTDPVVLFNEGIVMEDRGQVINAVEVWNRYLTVEHDMQWAAEGRRRLEALEQTLNRLKTHQSRIDQMLGTPASMDALTADTSKLASLDEELATYDLDKLLLDAYPIEAGSTVTVKTGAQAARASPCDDRCKAARRLLKALGHSLETRHQDPWLTDLIAPDPNQLPAQVQTTYSKALRLFAIALRQNLLKTSPAKNSSAQAALLFHNLMTKDRGDTAFRQSLSVGELRASLEEMAAFQDTVSFSQCRDFGNSKESLWKQDSRYPWIHVVRISTEIVCNDTPKMRFINQRLTASALQLAESSHYLYLALRIELRNVDAAIDAGDDESAIKIMVRQARLLESRDSPIFRLTNALGNTLYLDEDAAGVHAKTLYALEYFHWTEIDGPRRDIPWLRLQLARLYIRTGQIVEAKHQSRLAYAEVASSNAQLAAPWSLVEGEIGLAEPLLERRDLADAQAYLQHAAFSMTNAKIDERWVLHGLATTGGQLKLEQGDFKEAARYLETEILRSEGRSVNGESLAFRSEFAEEDHDLYAELAATWLAEGRPADEVLALWERFRMRSRNLPIASCGPRSLTCDLPKLKAALRELGSNVLVGQIVLMDRVLIYRADKNGVTWQETQAQREDVLASAQSFEHVVTSPNSSTQTVSVLGLGLRRNLLPDSLPLNNPNSGMLIESDPLLHNLPWPAIPVSSGPLGIVVPIEEVRSILAMKEPDQREYPIQRPTSFLSEGHQALVIGASVPAGDEAPLPEVVQEAESVDRFLQAPTPLIGAKATRARVTARIGSASIIHFAGHAVQRPDGTELLLASPASDDQTSFIDGEFFREHPPRLCRLAVLSACATGTQDTGWVHPFQDIVESLSSAGVNDVVATRWQIDSDAAVPFMDVFYASLAQGNSVPVALQYARRVVSSHSPYNNPYFWAAYFVTSGQFPSLNEKTDAYH</sequence>